<dbReference type="Pfam" id="PF00650">
    <property type="entry name" value="CRAL_TRIO"/>
    <property type="match status" value="1"/>
</dbReference>
<dbReference type="Proteomes" id="UP000247409">
    <property type="component" value="Unassembled WGS sequence"/>
</dbReference>
<dbReference type="PROSITE" id="PS50191">
    <property type="entry name" value="CRAL_TRIO"/>
    <property type="match status" value="1"/>
</dbReference>
<reference evidence="2 3" key="1">
    <citation type="journal article" date="2018" name="Mol. Biol. Evol.">
        <title>Analysis of the draft genome of the red seaweed Gracilariopsis chorda provides insights into genome size evolution in Rhodophyta.</title>
        <authorList>
            <person name="Lee J."/>
            <person name="Yang E.C."/>
            <person name="Graf L."/>
            <person name="Yang J.H."/>
            <person name="Qiu H."/>
            <person name="Zel Zion U."/>
            <person name="Chan C.X."/>
            <person name="Stephens T.G."/>
            <person name="Weber A.P.M."/>
            <person name="Boo G.H."/>
            <person name="Boo S.M."/>
            <person name="Kim K.M."/>
            <person name="Shin Y."/>
            <person name="Jung M."/>
            <person name="Lee S.J."/>
            <person name="Yim H.S."/>
            <person name="Lee J.H."/>
            <person name="Bhattacharya D."/>
            <person name="Yoon H.S."/>
        </authorList>
    </citation>
    <scope>NUCLEOTIDE SEQUENCE [LARGE SCALE GENOMIC DNA]</scope>
    <source>
        <strain evidence="2 3">SKKU-2015</strain>
        <tissue evidence="2">Whole body</tissue>
    </source>
</reference>
<dbReference type="InterPro" id="IPR001251">
    <property type="entry name" value="CRAL-TRIO_dom"/>
</dbReference>
<dbReference type="CDD" id="cd00170">
    <property type="entry name" value="SEC14"/>
    <property type="match status" value="1"/>
</dbReference>
<dbReference type="PANTHER" id="PTHR46590:SF1">
    <property type="entry name" value="PHOSPHATIDYLINOSITOL TRANSFER PROTEIN CSR1"/>
    <property type="match status" value="1"/>
</dbReference>
<comment type="caution">
    <text evidence="2">The sequence shown here is derived from an EMBL/GenBank/DDBJ whole genome shotgun (WGS) entry which is preliminary data.</text>
</comment>
<dbReference type="InterPro" id="IPR036865">
    <property type="entry name" value="CRAL-TRIO_dom_sf"/>
</dbReference>
<protein>
    <submittedName>
        <fullName evidence="2">SEC14-like protein 1</fullName>
    </submittedName>
</protein>
<name>A0A2V3IJK5_9FLOR</name>
<evidence type="ECO:0000313" key="3">
    <source>
        <dbReference type="Proteomes" id="UP000247409"/>
    </source>
</evidence>
<keyword evidence="3" id="KW-1185">Reference proteome</keyword>
<evidence type="ECO:0000313" key="2">
    <source>
        <dbReference type="EMBL" id="PXF42276.1"/>
    </source>
</evidence>
<dbReference type="AlphaFoldDB" id="A0A2V3IJK5"/>
<feature type="domain" description="CRAL-TRIO" evidence="1">
    <location>
        <begin position="157"/>
        <end position="275"/>
    </location>
</feature>
<sequence>MTNYFTSKWSSLVSRAITQEQPTQTHRTDKHNSVLEQLRARGSSAFEHAASELPTDDPFRCLLTQKHRDLRDDILLRFLRFNDFDLDKTIRQLQSTLTWRAQTSISSTDLSVIRGSASGIPLARIGNTTENGDTLFFAAAECYDRSRIDRAVQKVGVARMFEHMLYDSGGPRAKRGTVVVDFSGFGTRHVDISGLRTGVATYMNYYPEVFEKVLLTNYPKLLYGVWKAIAPLLDAQTARRIIWAGNAEQLRDSLLETFSVKHIPTWLGGRSEVSSITLLNGIEVQASLLAKRFFRDKDQICINP</sequence>
<dbReference type="PANTHER" id="PTHR46590">
    <property type="entry name" value="PHOSPHATIDYLINOSITOL TRANSFER PROTEIN CSR1-RELATED"/>
    <property type="match status" value="1"/>
</dbReference>
<dbReference type="OrthoDB" id="1434354at2759"/>
<proteinExistence type="predicted"/>
<evidence type="ECO:0000259" key="1">
    <source>
        <dbReference type="PROSITE" id="PS50191"/>
    </source>
</evidence>
<dbReference type="InterPro" id="IPR052432">
    <property type="entry name" value="PITP/CRAL-TRIO"/>
</dbReference>
<dbReference type="Gene3D" id="3.40.525.10">
    <property type="entry name" value="CRAL-TRIO lipid binding domain"/>
    <property type="match status" value="1"/>
</dbReference>
<dbReference type="InterPro" id="IPR011074">
    <property type="entry name" value="CRAL/TRIO_N_dom"/>
</dbReference>
<dbReference type="InterPro" id="IPR036273">
    <property type="entry name" value="CRAL/TRIO_N_dom_sf"/>
</dbReference>
<accession>A0A2V3IJK5</accession>
<dbReference type="SUPFAM" id="SSF46938">
    <property type="entry name" value="CRAL/TRIO N-terminal domain"/>
    <property type="match status" value="1"/>
</dbReference>
<dbReference type="SMART" id="SM01100">
    <property type="entry name" value="CRAL_TRIO_N"/>
    <property type="match status" value="1"/>
</dbReference>
<organism evidence="2 3">
    <name type="scientific">Gracilariopsis chorda</name>
    <dbReference type="NCBI Taxonomy" id="448386"/>
    <lineage>
        <taxon>Eukaryota</taxon>
        <taxon>Rhodophyta</taxon>
        <taxon>Florideophyceae</taxon>
        <taxon>Rhodymeniophycidae</taxon>
        <taxon>Gracilariales</taxon>
        <taxon>Gracilariaceae</taxon>
        <taxon>Gracilariopsis</taxon>
    </lineage>
</organism>
<gene>
    <name evidence="2" type="ORF">BWQ96_07995</name>
</gene>
<dbReference type="EMBL" id="NBIV01000169">
    <property type="protein sequence ID" value="PXF42276.1"/>
    <property type="molecule type" value="Genomic_DNA"/>
</dbReference>
<dbReference type="SUPFAM" id="SSF52087">
    <property type="entry name" value="CRAL/TRIO domain"/>
    <property type="match status" value="1"/>
</dbReference>